<dbReference type="STRING" id="32264.T1KAG6"/>
<dbReference type="EnsemblMetazoa" id="tetur08g00320.1">
    <property type="protein sequence ID" value="tetur08g00320.1"/>
    <property type="gene ID" value="tetur08g00320"/>
</dbReference>
<reference evidence="1" key="2">
    <citation type="submission" date="2015-06" db="UniProtKB">
        <authorList>
            <consortium name="EnsemblMetazoa"/>
        </authorList>
    </citation>
    <scope>IDENTIFICATION</scope>
</reference>
<accession>T1KAG6</accession>
<dbReference type="SUPFAM" id="SSF75445">
    <property type="entry name" value="D-ribose-5-phosphate isomerase (RpiA), lid domain"/>
    <property type="match status" value="1"/>
</dbReference>
<dbReference type="eggNOG" id="KOG3075">
    <property type="taxonomic scope" value="Eukaryota"/>
</dbReference>
<dbReference type="Proteomes" id="UP000015104">
    <property type="component" value="Unassembled WGS sequence"/>
</dbReference>
<evidence type="ECO:0000313" key="2">
    <source>
        <dbReference type="Proteomes" id="UP000015104"/>
    </source>
</evidence>
<sequence>MAKAKAGPLVTDNGNFILDWDFTFKEDSQMPWDEINQSLMMIPGIIDTGLFINMANVVYYAEKDGSVHKI</sequence>
<keyword evidence="2" id="KW-1185">Reference proteome</keyword>
<dbReference type="PANTHER" id="PTHR11934:SF0">
    <property type="entry name" value="RIBOSE-5-PHOSPHATE ISOMERASE"/>
    <property type="match status" value="1"/>
</dbReference>
<dbReference type="Gene3D" id="3.30.70.260">
    <property type="match status" value="1"/>
</dbReference>
<protein>
    <recommendedName>
        <fullName evidence="3">Ribose-5-phosphate isomerase</fullName>
    </recommendedName>
</protein>
<dbReference type="GO" id="GO:0009052">
    <property type="term" value="P:pentose-phosphate shunt, non-oxidative branch"/>
    <property type="evidence" value="ECO:0007669"/>
    <property type="project" value="InterPro"/>
</dbReference>
<evidence type="ECO:0008006" key="3">
    <source>
        <dbReference type="Google" id="ProtNLM"/>
    </source>
</evidence>
<dbReference type="GO" id="GO:0004751">
    <property type="term" value="F:ribose-5-phosphate isomerase activity"/>
    <property type="evidence" value="ECO:0007669"/>
    <property type="project" value="InterPro"/>
</dbReference>
<dbReference type="GO" id="GO:0005737">
    <property type="term" value="C:cytoplasm"/>
    <property type="evidence" value="ECO:0007669"/>
    <property type="project" value="TreeGrafter"/>
</dbReference>
<dbReference type="Pfam" id="PF06026">
    <property type="entry name" value="Rib_5-P_isom_A"/>
    <property type="match status" value="1"/>
</dbReference>
<dbReference type="GO" id="GO:0006014">
    <property type="term" value="P:D-ribose metabolic process"/>
    <property type="evidence" value="ECO:0007669"/>
    <property type="project" value="TreeGrafter"/>
</dbReference>
<reference evidence="2" key="1">
    <citation type="submission" date="2011-08" db="EMBL/GenBank/DDBJ databases">
        <authorList>
            <person name="Rombauts S."/>
        </authorList>
    </citation>
    <scope>NUCLEOTIDE SEQUENCE</scope>
    <source>
        <strain evidence="2">London</strain>
    </source>
</reference>
<dbReference type="InterPro" id="IPR004788">
    <property type="entry name" value="Ribose5P_isomerase_type_A"/>
</dbReference>
<dbReference type="Gene3D" id="3.40.50.1360">
    <property type="match status" value="1"/>
</dbReference>
<dbReference type="PANTHER" id="PTHR11934">
    <property type="entry name" value="RIBOSE-5-PHOSPHATE ISOMERASE"/>
    <property type="match status" value="1"/>
</dbReference>
<dbReference type="EMBL" id="CAEY01001939">
    <property type="status" value="NOT_ANNOTATED_CDS"/>
    <property type="molecule type" value="Genomic_DNA"/>
</dbReference>
<organism evidence="1 2">
    <name type="scientific">Tetranychus urticae</name>
    <name type="common">Two-spotted spider mite</name>
    <dbReference type="NCBI Taxonomy" id="32264"/>
    <lineage>
        <taxon>Eukaryota</taxon>
        <taxon>Metazoa</taxon>
        <taxon>Ecdysozoa</taxon>
        <taxon>Arthropoda</taxon>
        <taxon>Chelicerata</taxon>
        <taxon>Arachnida</taxon>
        <taxon>Acari</taxon>
        <taxon>Acariformes</taxon>
        <taxon>Trombidiformes</taxon>
        <taxon>Prostigmata</taxon>
        <taxon>Eleutherengona</taxon>
        <taxon>Raphignathae</taxon>
        <taxon>Tetranychoidea</taxon>
        <taxon>Tetranychidae</taxon>
        <taxon>Tetranychus</taxon>
    </lineage>
</organism>
<proteinExistence type="predicted"/>
<name>T1KAG6_TETUR</name>
<dbReference type="AlphaFoldDB" id="T1KAG6"/>
<evidence type="ECO:0000313" key="1">
    <source>
        <dbReference type="EnsemblMetazoa" id="tetur08g00320.1"/>
    </source>
</evidence>
<dbReference type="HOGENOM" id="CLU_187013_0_0_1"/>